<dbReference type="InterPro" id="IPR036179">
    <property type="entry name" value="Ig-like_dom_sf"/>
</dbReference>
<evidence type="ECO:0000256" key="3">
    <source>
        <dbReference type="SAM" id="MobiDB-lite"/>
    </source>
</evidence>
<feature type="compositionally biased region" description="Acidic residues" evidence="3">
    <location>
        <begin position="744"/>
        <end position="758"/>
    </location>
</feature>
<dbReference type="InterPro" id="IPR013098">
    <property type="entry name" value="Ig_I-set"/>
</dbReference>
<dbReference type="SMART" id="SM00409">
    <property type="entry name" value="IG"/>
    <property type="match status" value="3"/>
</dbReference>
<dbReference type="InterPro" id="IPR003599">
    <property type="entry name" value="Ig_sub"/>
</dbReference>
<dbReference type="InterPro" id="IPR050958">
    <property type="entry name" value="Cell_Adh-Cytoskel_Orgn"/>
</dbReference>
<evidence type="ECO:0000313" key="8">
    <source>
        <dbReference type="Proteomes" id="UP000245119"/>
    </source>
</evidence>
<reference evidence="7 8" key="1">
    <citation type="submission" date="2018-04" db="EMBL/GenBank/DDBJ databases">
        <title>The genome of golden apple snail Pomacea canaliculata provides insight into stress tolerance and invasive adaptation.</title>
        <authorList>
            <person name="Liu C."/>
            <person name="Liu B."/>
            <person name="Ren Y."/>
            <person name="Zhang Y."/>
            <person name="Wang H."/>
            <person name="Li S."/>
            <person name="Jiang F."/>
            <person name="Yin L."/>
            <person name="Zhang G."/>
            <person name="Qian W."/>
            <person name="Fan W."/>
        </authorList>
    </citation>
    <scope>NUCLEOTIDE SEQUENCE [LARGE SCALE GENOMIC DNA]</scope>
    <source>
        <strain evidence="7">SZHN2017</strain>
        <tissue evidence="7">Muscle</tissue>
    </source>
</reference>
<sequence>MAWIASTTLPLLLTVLGTLSLLDAEEIRIPPSITSPVERQVLSYSENDLVEVRCIATGQPAPSYKWTWNGNDINSDYITFSAATGILTIPKLSIREEGLFVCYAKSTFSNGMTATAVSATVEIRVGRNYATIPCDKNLPKYYGAITFKWYTVLGSRNDEVFPDERKLIDQGGNLHFSYVLDTDARGAATPYKCAISSTKANVIRLGNENSLTVTGTGPTAYAIHVKEMYDNLKERLNSIEYNKYSWHLCGDLKIVAFLTGLQQGYTKYLWEWDSQAKGTALLVERMDSQTKPSSWREEYPGPSSGQGTQNPFTTPLHQTRIDEKLRERHGPDFASFPLANFFLSVPNSAPKLQYSTSGSFLTVEIGKNATLECVFSGYISSSIPSETVPRVTWFDQDGRAITQGGRYDITSNGRILTIMNVTEDDEKTYRCRGSNSMSNDEGSLALNVTSQPIWVQRLESTTVVEGKDAVFQCVTRSAKGEQSPSQPKWSLNTDQMGSTYDPNKYQFNADKTKLTVKFVNKDKDIACFQCTVANSVGMVHDDGCVNVIKPIEIKVRPAAEQSVNKGEEVDLTVVASTDPLYAPEMTYSWIFKNVTYTGDKVPPHVSYDSVNNRAYINTSGLTDEEFKSIGGLYRRVISHPVETVYVDVSVETEHVPVVPAVATASFDYWIIGLIIGIIIIIIVILLIICVICRRKMLEGTYPVDKKETAAGLDPEKELKDSGFHDLSRADYDEYPEKKPPRDLEFDDIPIGEGDDESFSEYVQKV</sequence>
<feature type="region of interest" description="Disordered" evidence="3">
    <location>
        <begin position="287"/>
        <end position="314"/>
    </location>
</feature>
<keyword evidence="2" id="KW-1015">Disulfide bond</keyword>
<keyword evidence="4" id="KW-1133">Transmembrane helix</keyword>
<feature type="compositionally biased region" description="Basic and acidic residues" evidence="3">
    <location>
        <begin position="712"/>
        <end position="743"/>
    </location>
</feature>
<dbReference type="OrthoDB" id="6140148at2759"/>
<dbReference type="SUPFAM" id="SSF48726">
    <property type="entry name" value="Immunoglobulin"/>
    <property type="match status" value="3"/>
</dbReference>
<dbReference type="SMART" id="SM00408">
    <property type="entry name" value="IGc2"/>
    <property type="match status" value="2"/>
</dbReference>
<accession>A0A2T7PFI7</accession>
<dbReference type="EMBL" id="PZQS01000004">
    <property type="protein sequence ID" value="PVD32185.1"/>
    <property type="molecule type" value="Genomic_DNA"/>
</dbReference>
<dbReference type="PANTHER" id="PTHR45080:SF8">
    <property type="entry name" value="IG-LIKE DOMAIN-CONTAINING PROTEIN"/>
    <property type="match status" value="1"/>
</dbReference>
<feature type="signal peptide" evidence="5">
    <location>
        <begin position="1"/>
        <end position="24"/>
    </location>
</feature>
<dbReference type="PANTHER" id="PTHR45080">
    <property type="entry name" value="CONTACTIN 5"/>
    <property type="match status" value="1"/>
</dbReference>
<feature type="domain" description="Ig-like" evidence="6">
    <location>
        <begin position="452"/>
        <end position="546"/>
    </location>
</feature>
<dbReference type="Pfam" id="PF13927">
    <property type="entry name" value="Ig_3"/>
    <property type="match status" value="1"/>
</dbReference>
<feature type="chain" id="PRO_5015704926" description="Ig-like domain-containing protein" evidence="5">
    <location>
        <begin position="25"/>
        <end position="765"/>
    </location>
</feature>
<comment type="caution">
    <text evidence="7">The sequence shown here is derived from an EMBL/GenBank/DDBJ whole genome shotgun (WGS) entry which is preliminary data.</text>
</comment>
<dbReference type="InterPro" id="IPR007110">
    <property type="entry name" value="Ig-like_dom"/>
</dbReference>
<dbReference type="Gene3D" id="2.60.40.10">
    <property type="entry name" value="Immunoglobulins"/>
    <property type="match status" value="3"/>
</dbReference>
<evidence type="ECO:0000259" key="6">
    <source>
        <dbReference type="PROSITE" id="PS50835"/>
    </source>
</evidence>
<dbReference type="Pfam" id="PF07679">
    <property type="entry name" value="I-set"/>
    <property type="match status" value="1"/>
</dbReference>
<dbReference type="GO" id="GO:0043025">
    <property type="term" value="C:neuronal cell body"/>
    <property type="evidence" value="ECO:0007669"/>
    <property type="project" value="TreeGrafter"/>
</dbReference>
<evidence type="ECO:0000256" key="1">
    <source>
        <dbReference type="ARBA" id="ARBA00022729"/>
    </source>
</evidence>
<dbReference type="InterPro" id="IPR013783">
    <property type="entry name" value="Ig-like_fold"/>
</dbReference>
<dbReference type="PROSITE" id="PS50835">
    <property type="entry name" value="IG_LIKE"/>
    <property type="match status" value="3"/>
</dbReference>
<feature type="domain" description="Ig-like" evidence="6">
    <location>
        <begin position="350"/>
        <end position="449"/>
    </location>
</feature>
<feature type="domain" description="Ig-like" evidence="6">
    <location>
        <begin position="31"/>
        <end position="118"/>
    </location>
</feature>
<dbReference type="GO" id="GO:0030424">
    <property type="term" value="C:axon"/>
    <property type="evidence" value="ECO:0007669"/>
    <property type="project" value="TreeGrafter"/>
</dbReference>
<name>A0A2T7PFI7_POMCA</name>
<dbReference type="GO" id="GO:0050808">
    <property type="term" value="P:synapse organization"/>
    <property type="evidence" value="ECO:0007669"/>
    <property type="project" value="TreeGrafter"/>
</dbReference>
<evidence type="ECO:0000313" key="7">
    <source>
        <dbReference type="EMBL" id="PVD32185.1"/>
    </source>
</evidence>
<feature type="region of interest" description="Disordered" evidence="3">
    <location>
        <begin position="712"/>
        <end position="765"/>
    </location>
</feature>
<keyword evidence="8" id="KW-1185">Reference proteome</keyword>
<evidence type="ECO:0000256" key="4">
    <source>
        <dbReference type="SAM" id="Phobius"/>
    </source>
</evidence>
<dbReference type="AlphaFoldDB" id="A0A2T7PFI7"/>
<dbReference type="GO" id="GO:0005886">
    <property type="term" value="C:plasma membrane"/>
    <property type="evidence" value="ECO:0007669"/>
    <property type="project" value="TreeGrafter"/>
</dbReference>
<dbReference type="GO" id="GO:0008046">
    <property type="term" value="F:axon guidance receptor activity"/>
    <property type="evidence" value="ECO:0007669"/>
    <property type="project" value="TreeGrafter"/>
</dbReference>
<organism evidence="7 8">
    <name type="scientific">Pomacea canaliculata</name>
    <name type="common">Golden apple snail</name>
    <dbReference type="NCBI Taxonomy" id="400727"/>
    <lineage>
        <taxon>Eukaryota</taxon>
        <taxon>Metazoa</taxon>
        <taxon>Spiralia</taxon>
        <taxon>Lophotrochozoa</taxon>
        <taxon>Mollusca</taxon>
        <taxon>Gastropoda</taxon>
        <taxon>Caenogastropoda</taxon>
        <taxon>Architaenioglossa</taxon>
        <taxon>Ampullarioidea</taxon>
        <taxon>Ampullariidae</taxon>
        <taxon>Pomacea</taxon>
    </lineage>
</organism>
<proteinExistence type="predicted"/>
<keyword evidence="1 5" id="KW-0732">Signal</keyword>
<feature type="compositionally biased region" description="Basic and acidic residues" evidence="3">
    <location>
        <begin position="287"/>
        <end position="299"/>
    </location>
</feature>
<evidence type="ECO:0000256" key="2">
    <source>
        <dbReference type="ARBA" id="ARBA00023157"/>
    </source>
</evidence>
<dbReference type="GO" id="GO:0007156">
    <property type="term" value="P:homophilic cell adhesion via plasma membrane adhesion molecules"/>
    <property type="evidence" value="ECO:0007669"/>
    <property type="project" value="TreeGrafter"/>
</dbReference>
<dbReference type="Proteomes" id="UP000245119">
    <property type="component" value="Linkage Group LG4"/>
</dbReference>
<evidence type="ECO:0000256" key="5">
    <source>
        <dbReference type="SAM" id="SignalP"/>
    </source>
</evidence>
<protein>
    <recommendedName>
        <fullName evidence="6">Ig-like domain-containing protein</fullName>
    </recommendedName>
</protein>
<feature type="compositionally biased region" description="Polar residues" evidence="3">
    <location>
        <begin position="303"/>
        <end position="314"/>
    </location>
</feature>
<dbReference type="CDD" id="cd00096">
    <property type="entry name" value="Ig"/>
    <property type="match status" value="1"/>
</dbReference>
<keyword evidence="4" id="KW-0472">Membrane</keyword>
<dbReference type="InterPro" id="IPR003598">
    <property type="entry name" value="Ig_sub2"/>
</dbReference>
<keyword evidence="4" id="KW-0812">Transmembrane</keyword>
<feature type="transmembrane region" description="Helical" evidence="4">
    <location>
        <begin position="668"/>
        <end position="692"/>
    </location>
</feature>
<gene>
    <name evidence="7" type="ORF">C0Q70_07614</name>
</gene>